<accession>A0A444J712</accession>
<reference evidence="2 3" key="1">
    <citation type="submission" date="2017-01" db="EMBL/GenBank/DDBJ databases">
        <title>The cable genome- insights into the physiology and evolution of filamentous bacteria capable of sulfide oxidation via long distance electron transfer.</title>
        <authorList>
            <person name="Schreiber L."/>
            <person name="Bjerg J.T."/>
            <person name="Boggild A."/>
            <person name="Van De Vossenberg J."/>
            <person name="Meysman F."/>
            <person name="Nielsen L.P."/>
            <person name="Schramm A."/>
            <person name="Kjeldsen K.U."/>
        </authorList>
    </citation>
    <scope>NUCLEOTIDE SEQUENCE [LARGE SCALE GENOMIC DNA]</scope>
    <source>
        <strain evidence="2">A2</strain>
    </source>
</reference>
<comment type="caution">
    <text evidence="2">The sequence shown here is derived from an EMBL/GenBank/DDBJ whole genome shotgun (WGS) entry which is preliminary data.</text>
</comment>
<dbReference type="SUPFAM" id="SSF49373">
    <property type="entry name" value="Invasin/intimin cell-adhesion fragments"/>
    <property type="match status" value="1"/>
</dbReference>
<keyword evidence="1" id="KW-0732">Signal</keyword>
<sequence length="342" mass="37227">MYQKKYRYILFTLLVATFFCSGTTTFCRAESSGDVVEKKMELSLPKEVLTSGSPFMIMMDSRGHQRVITYNRQPKKKLPEVRSDAFAADTMAVYAADSAMALMVEADAAASALPSERIIKTETTDYQQGTVGQQLAQALEVTVRDENDEAVPNTQVVFQVAKGGGTFVGGSTALTVTTDINGKASVELILGTKTADNPISWVEAGLNTEQVGLNVVECWPASIPSYKTIFSAYGFPGEPAVIKLHNDIVDISQMEVSVLTWVHDVLVSVLDQDENPISNIPVTVSAGDIIELSNEDCDKDNSDIRPALVLPIEEKDAEFPFAYESFAGYAGQPLIITSYHNL</sequence>
<dbReference type="Proteomes" id="UP000286862">
    <property type="component" value="Unassembled WGS sequence"/>
</dbReference>
<dbReference type="Gene3D" id="2.60.40.1120">
    <property type="entry name" value="Carboxypeptidase-like, regulatory domain"/>
    <property type="match status" value="1"/>
</dbReference>
<dbReference type="EMBL" id="MTKQ01000050">
    <property type="protein sequence ID" value="RWX48851.1"/>
    <property type="molecule type" value="Genomic_DNA"/>
</dbReference>
<evidence type="ECO:0000256" key="1">
    <source>
        <dbReference type="SAM" id="SignalP"/>
    </source>
</evidence>
<protein>
    <recommendedName>
        <fullName evidence="4">Big-1 domain-containing protein</fullName>
    </recommendedName>
</protein>
<name>A0A444J712_9BACT</name>
<dbReference type="AlphaFoldDB" id="A0A444J712"/>
<evidence type="ECO:0000313" key="2">
    <source>
        <dbReference type="EMBL" id="RWX48851.1"/>
    </source>
</evidence>
<feature type="chain" id="PRO_5019236836" description="Big-1 domain-containing protein" evidence="1">
    <location>
        <begin position="30"/>
        <end position="342"/>
    </location>
</feature>
<feature type="signal peptide" evidence="1">
    <location>
        <begin position="1"/>
        <end position="29"/>
    </location>
</feature>
<dbReference type="InterPro" id="IPR008964">
    <property type="entry name" value="Invasin/intimin_cell_adhesion"/>
</dbReference>
<gene>
    <name evidence="2" type="ORF">VT99_10503</name>
</gene>
<evidence type="ECO:0000313" key="3">
    <source>
        <dbReference type="Proteomes" id="UP000286862"/>
    </source>
</evidence>
<organism evidence="2 3">
    <name type="scientific">Candidatus Electrothrix marina</name>
    <dbReference type="NCBI Taxonomy" id="1859130"/>
    <lineage>
        <taxon>Bacteria</taxon>
        <taxon>Pseudomonadati</taxon>
        <taxon>Thermodesulfobacteriota</taxon>
        <taxon>Desulfobulbia</taxon>
        <taxon>Desulfobulbales</taxon>
        <taxon>Desulfobulbaceae</taxon>
        <taxon>Candidatus Electrothrix</taxon>
    </lineage>
</organism>
<evidence type="ECO:0008006" key="4">
    <source>
        <dbReference type="Google" id="ProtNLM"/>
    </source>
</evidence>
<proteinExistence type="predicted"/>